<dbReference type="PROSITE" id="PS00101">
    <property type="entry name" value="HEXAPEP_TRANSFERASES"/>
    <property type="match status" value="1"/>
</dbReference>
<dbReference type="EMBL" id="FNKE01000001">
    <property type="protein sequence ID" value="SDQ08259.1"/>
    <property type="molecule type" value="Genomic_DNA"/>
</dbReference>
<dbReference type="Pfam" id="PF00132">
    <property type="entry name" value="Hexapep"/>
    <property type="match status" value="1"/>
</dbReference>
<sequence length="195" mass="21756">MKNYILKVFHPIIAFNKLSWLINRRKFKKVGSHVSIGPFYEFKGSKFITIGNGVVARKFLKLHAWESYKGKKTSYNPDLLIGNYTSFGDNCYITCANKIIVGNNVLIGDNVFITDNFHGKSLESDCHLPPAEREIWSKGPVIVDDNVWIGRNVSIMPNVTIGRGTVIGANSVVTKDIPEFSVAVGSPARVVRKIE</sequence>
<keyword evidence="2" id="KW-0677">Repeat</keyword>
<dbReference type="PANTHER" id="PTHR23416:SF78">
    <property type="entry name" value="LIPOPOLYSACCHARIDE BIOSYNTHESIS O-ACETYL TRANSFERASE WBBJ-RELATED"/>
    <property type="match status" value="1"/>
</dbReference>
<proteinExistence type="predicted"/>
<dbReference type="InterPro" id="IPR018357">
    <property type="entry name" value="Hexapep_transf_CS"/>
</dbReference>
<reference evidence="3 4" key="1">
    <citation type="submission" date="2016-10" db="EMBL/GenBank/DDBJ databases">
        <authorList>
            <person name="de Groot N.N."/>
        </authorList>
    </citation>
    <scope>NUCLEOTIDE SEQUENCE [LARGE SCALE GENOMIC DNA]</scope>
    <source>
        <strain evidence="3 4">Sb05</strain>
    </source>
</reference>
<dbReference type="CDD" id="cd04647">
    <property type="entry name" value="LbH_MAT_like"/>
    <property type="match status" value="1"/>
</dbReference>
<dbReference type="Proteomes" id="UP000182870">
    <property type="component" value="Unassembled WGS sequence"/>
</dbReference>
<evidence type="ECO:0000313" key="4">
    <source>
        <dbReference type="Proteomes" id="UP000182870"/>
    </source>
</evidence>
<organism evidence="3 4">
    <name type="scientific">Streptococcus equinus</name>
    <name type="common">Streptococcus bovis</name>
    <dbReference type="NCBI Taxonomy" id="1335"/>
    <lineage>
        <taxon>Bacteria</taxon>
        <taxon>Bacillati</taxon>
        <taxon>Bacillota</taxon>
        <taxon>Bacilli</taxon>
        <taxon>Lactobacillales</taxon>
        <taxon>Streptococcaceae</taxon>
        <taxon>Streptococcus</taxon>
    </lineage>
</organism>
<gene>
    <name evidence="3" type="ORF">SAMN05216392_0313</name>
</gene>
<dbReference type="GO" id="GO:0016740">
    <property type="term" value="F:transferase activity"/>
    <property type="evidence" value="ECO:0007669"/>
    <property type="project" value="UniProtKB-KW"/>
</dbReference>
<dbReference type="RefSeq" id="WP_081340978.1">
    <property type="nucleotide sequence ID" value="NZ_FNKE01000001.1"/>
</dbReference>
<evidence type="ECO:0000256" key="1">
    <source>
        <dbReference type="ARBA" id="ARBA00022679"/>
    </source>
</evidence>
<dbReference type="PANTHER" id="PTHR23416">
    <property type="entry name" value="SIALIC ACID SYNTHASE-RELATED"/>
    <property type="match status" value="1"/>
</dbReference>
<dbReference type="OrthoDB" id="9801697at2"/>
<dbReference type="AlphaFoldDB" id="A0A1H0XZC5"/>
<evidence type="ECO:0000256" key="2">
    <source>
        <dbReference type="ARBA" id="ARBA00022737"/>
    </source>
</evidence>
<keyword evidence="1 3" id="KW-0808">Transferase</keyword>
<dbReference type="InterPro" id="IPR051159">
    <property type="entry name" value="Hexapeptide_acetyltransf"/>
</dbReference>
<accession>A0A1H0XZC5</accession>
<dbReference type="SUPFAM" id="SSF51161">
    <property type="entry name" value="Trimeric LpxA-like enzymes"/>
    <property type="match status" value="1"/>
</dbReference>
<dbReference type="InterPro" id="IPR011004">
    <property type="entry name" value="Trimer_LpxA-like_sf"/>
</dbReference>
<dbReference type="Pfam" id="PF14602">
    <property type="entry name" value="Hexapep_2"/>
    <property type="match status" value="1"/>
</dbReference>
<name>A0A1H0XZC5_STREI</name>
<evidence type="ECO:0000313" key="3">
    <source>
        <dbReference type="EMBL" id="SDQ08259.1"/>
    </source>
</evidence>
<dbReference type="Gene3D" id="2.160.10.10">
    <property type="entry name" value="Hexapeptide repeat proteins"/>
    <property type="match status" value="1"/>
</dbReference>
<protein>
    <submittedName>
        <fullName evidence="3">Acetyltransferase (Isoleucine patch superfamily)</fullName>
    </submittedName>
</protein>
<dbReference type="InterPro" id="IPR001451">
    <property type="entry name" value="Hexapep"/>
</dbReference>